<dbReference type="InterPro" id="IPR041700">
    <property type="entry name" value="OMP_b-brl_3"/>
</dbReference>
<dbReference type="InterPro" id="IPR036942">
    <property type="entry name" value="Beta-barrel_TonB_sf"/>
</dbReference>
<evidence type="ECO:0000256" key="4">
    <source>
        <dbReference type="SAM" id="MobiDB-lite"/>
    </source>
</evidence>
<dbReference type="Proteomes" id="UP001139450">
    <property type="component" value="Unassembled WGS sequence"/>
</dbReference>
<feature type="signal peptide" evidence="5">
    <location>
        <begin position="1"/>
        <end position="19"/>
    </location>
</feature>
<dbReference type="RefSeq" id="WP_245132571.1">
    <property type="nucleotide sequence ID" value="NZ_JALJEJ010000011.1"/>
</dbReference>
<keyword evidence="2" id="KW-0472">Membrane</keyword>
<name>A0A9X1X5X4_9SPHI</name>
<dbReference type="InterPro" id="IPR008969">
    <property type="entry name" value="CarboxyPept-like_regulatory"/>
</dbReference>
<dbReference type="Gene3D" id="2.40.170.20">
    <property type="entry name" value="TonB-dependent receptor, beta-barrel domain"/>
    <property type="match status" value="1"/>
</dbReference>
<sequence>MKRIVLLFAIFCSVISAKAQMGLGGGSTVTGRISGTVIDSISGKPLDYATVSLMRSGGKVPLNGVLTDGKGSFKIDNIKPGNYKLLITYIGYPTKTIDPVTTTPSKPDKNVGTVIVAPSAKSLKEVVIAGQAPVVENKIDKIVYNAEKDLTSTGGNATDVLRKVPLVSVDIDGNPSLRGDQNVRVLINGKPSGALSTSLADVLKTIPADQIKNIEVITSPSAKYDAEGSGGIINIITKSRDVSGLNGSVSGGIGTRQNNGNVNLNYKHNRFALSGNVGTNFAWPQTALVDFNSTIGSLVRTQEATSKTKRQGVIGSVNGSYDFNEYNSITSSLRLNSGGMRNDGTSINTNTSFTPATYNSTNYSKAQFGGFDWNAGYTHKFKKKDEQLDIAGQWSHSTINQDYNTMFYNVAAANVSKTPNQMGSNDGKNDEYTIQADYALPVTDKFKIETGGKGIFRKLSSNSDVFRQPGNTGPFLPNDTASYLYDYNQNVYAGYTVLSYTLPKGYSIQAGARVENTDIKGNPQNSIQNSLTPFTNSYTTFVPSFIISKSLTATQTLKLTYNKRIQRPSLQFLNPFINRANQDNQTQGNPNLAPEVTQSVELGYTTFIGSSVINLSTYYRYTDGLIEGIISTIQDPDQQNRTVTRTTYRNIGTNKSVGASFFGSVNPIKILTIRGSINGYTYHPTTTNAALAAQQSSTGTYFNYNAFLSASLTLPKGLAVEGFGVFNSPRRTIQGTNPAFNLFGFGLKKEVIAKKLTLGLNALSPFQKYLHLDTKTAGQNFSQTQNISYPLRSFGVSFTYNFGKITYGQQNQKKVINNDDLKQGDQNGGMGGGAGAGTGGPSGGR</sequence>
<evidence type="ECO:0000259" key="6">
    <source>
        <dbReference type="Pfam" id="PF14905"/>
    </source>
</evidence>
<organism evidence="7 8">
    <name type="scientific">Mucilaginibacter straminoryzae</name>
    <dbReference type="NCBI Taxonomy" id="2932774"/>
    <lineage>
        <taxon>Bacteria</taxon>
        <taxon>Pseudomonadati</taxon>
        <taxon>Bacteroidota</taxon>
        <taxon>Sphingobacteriia</taxon>
        <taxon>Sphingobacteriales</taxon>
        <taxon>Sphingobacteriaceae</taxon>
        <taxon>Mucilaginibacter</taxon>
    </lineage>
</organism>
<feature type="compositionally biased region" description="Gly residues" evidence="4">
    <location>
        <begin position="826"/>
        <end position="845"/>
    </location>
</feature>
<dbReference type="SUPFAM" id="SSF49464">
    <property type="entry name" value="Carboxypeptidase regulatory domain-like"/>
    <property type="match status" value="1"/>
</dbReference>
<evidence type="ECO:0000256" key="3">
    <source>
        <dbReference type="ARBA" id="ARBA00023237"/>
    </source>
</evidence>
<keyword evidence="3" id="KW-0998">Cell outer membrane</keyword>
<dbReference type="Gene3D" id="2.170.130.10">
    <property type="entry name" value="TonB-dependent receptor, plug domain"/>
    <property type="match status" value="1"/>
</dbReference>
<feature type="domain" description="Outer membrane protein beta-barrel" evidence="6">
    <location>
        <begin position="379"/>
        <end position="800"/>
    </location>
</feature>
<dbReference type="PANTHER" id="PTHR40980:SF4">
    <property type="entry name" value="TONB-DEPENDENT RECEPTOR-LIKE BETA-BARREL DOMAIN-CONTAINING PROTEIN"/>
    <property type="match status" value="1"/>
</dbReference>
<evidence type="ECO:0000256" key="1">
    <source>
        <dbReference type="ARBA" id="ARBA00004442"/>
    </source>
</evidence>
<evidence type="ECO:0000313" key="8">
    <source>
        <dbReference type="Proteomes" id="UP001139450"/>
    </source>
</evidence>
<proteinExistence type="predicted"/>
<dbReference type="InterPro" id="IPR037066">
    <property type="entry name" value="Plug_dom_sf"/>
</dbReference>
<dbReference type="EMBL" id="JALJEJ010000011">
    <property type="protein sequence ID" value="MCJ8211717.1"/>
    <property type="molecule type" value="Genomic_DNA"/>
</dbReference>
<dbReference type="Pfam" id="PF14905">
    <property type="entry name" value="OMP_b-brl_3"/>
    <property type="match status" value="1"/>
</dbReference>
<evidence type="ECO:0000313" key="7">
    <source>
        <dbReference type="EMBL" id="MCJ8211717.1"/>
    </source>
</evidence>
<reference evidence="7" key="1">
    <citation type="submission" date="2022-04" db="EMBL/GenBank/DDBJ databases">
        <title>Mucilaginibacter sp. RS28 isolated from freshwater.</title>
        <authorList>
            <person name="Ko S.-R."/>
        </authorList>
    </citation>
    <scope>NUCLEOTIDE SEQUENCE</scope>
    <source>
        <strain evidence="7">RS28</strain>
    </source>
</reference>
<comment type="subcellular location">
    <subcellularLocation>
        <location evidence="1">Cell outer membrane</location>
    </subcellularLocation>
</comment>
<dbReference type="SUPFAM" id="SSF56935">
    <property type="entry name" value="Porins"/>
    <property type="match status" value="1"/>
</dbReference>
<keyword evidence="8" id="KW-1185">Reference proteome</keyword>
<dbReference type="GO" id="GO:0009279">
    <property type="term" value="C:cell outer membrane"/>
    <property type="evidence" value="ECO:0007669"/>
    <property type="project" value="UniProtKB-SubCell"/>
</dbReference>
<gene>
    <name evidence="7" type="ORF">MUY27_18505</name>
</gene>
<dbReference type="Pfam" id="PF13620">
    <property type="entry name" value="CarboxypepD_reg"/>
    <property type="match status" value="1"/>
</dbReference>
<feature type="chain" id="PRO_5040823579" evidence="5">
    <location>
        <begin position="20"/>
        <end position="845"/>
    </location>
</feature>
<accession>A0A9X1X5X4</accession>
<dbReference type="AlphaFoldDB" id="A0A9X1X5X4"/>
<dbReference type="Gene3D" id="2.60.40.1120">
    <property type="entry name" value="Carboxypeptidase-like, regulatory domain"/>
    <property type="match status" value="1"/>
</dbReference>
<evidence type="ECO:0000256" key="2">
    <source>
        <dbReference type="ARBA" id="ARBA00023136"/>
    </source>
</evidence>
<comment type="caution">
    <text evidence="7">The sequence shown here is derived from an EMBL/GenBank/DDBJ whole genome shotgun (WGS) entry which is preliminary data.</text>
</comment>
<dbReference type="PANTHER" id="PTHR40980">
    <property type="entry name" value="PLUG DOMAIN-CONTAINING PROTEIN"/>
    <property type="match status" value="1"/>
</dbReference>
<evidence type="ECO:0000256" key="5">
    <source>
        <dbReference type="SAM" id="SignalP"/>
    </source>
</evidence>
<keyword evidence="5" id="KW-0732">Signal</keyword>
<keyword evidence="7" id="KW-0675">Receptor</keyword>
<feature type="region of interest" description="Disordered" evidence="4">
    <location>
        <begin position="819"/>
        <end position="845"/>
    </location>
</feature>
<protein>
    <submittedName>
        <fullName evidence="7">TonB-dependent receptor</fullName>
    </submittedName>
</protein>